<comment type="caution">
    <text evidence="7">The sequence shown here is derived from an EMBL/GenBank/DDBJ whole genome shotgun (WGS) entry which is preliminary data.</text>
</comment>
<dbReference type="PANTHER" id="PTHR44379">
    <property type="entry name" value="OXIDOREDUCTASE WITH IRON-SULFUR SUBUNIT"/>
    <property type="match status" value="1"/>
</dbReference>
<dbReference type="InterPro" id="IPR002888">
    <property type="entry name" value="2Fe-2S-bd"/>
</dbReference>
<keyword evidence="5" id="KW-0411">Iron-sulfur</keyword>
<dbReference type="GO" id="GO:0046872">
    <property type="term" value="F:metal ion binding"/>
    <property type="evidence" value="ECO:0007669"/>
    <property type="project" value="UniProtKB-KW"/>
</dbReference>
<dbReference type="Gene3D" id="3.10.20.30">
    <property type="match status" value="1"/>
</dbReference>
<dbReference type="Pfam" id="PF01799">
    <property type="entry name" value="Fer2_2"/>
    <property type="match status" value="1"/>
</dbReference>
<dbReference type="InterPro" id="IPR001041">
    <property type="entry name" value="2Fe-2S_ferredoxin-type"/>
</dbReference>
<name>A0A918J405_9FLAO</name>
<keyword evidence="1" id="KW-0001">2Fe-2S</keyword>
<protein>
    <submittedName>
        <fullName evidence="7">(2Fe-2S)-binding protein</fullName>
    </submittedName>
</protein>
<dbReference type="InterPro" id="IPR006058">
    <property type="entry name" value="2Fe2S_fd_BS"/>
</dbReference>
<keyword evidence="2" id="KW-0479">Metal-binding</keyword>
<keyword evidence="4" id="KW-0408">Iron</keyword>
<evidence type="ECO:0000256" key="4">
    <source>
        <dbReference type="ARBA" id="ARBA00023004"/>
    </source>
</evidence>
<sequence length="153" mass="16337">MPTYNIIVNGISQSIEVASDTPLLWVLRDHLNLVGTKFGCGIAQCGACTVHIGGNAVRSCSLPISSLDGKEITTIEGLSENGDHPVQLAWKELDVPQCGYCQAGQIMTATAFLNNNPNPDETEIKSAMHGNICRCAAYTRIHKAVALAASKIR</sequence>
<dbReference type="PANTHER" id="PTHR44379:SF2">
    <property type="entry name" value="BLR6218 PROTEIN"/>
    <property type="match status" value="1"/>
</dbReference>
<dbReference type="InterPro" id="IPR012675">
    <property type="entry name" value="Beta-grasp_dom_sf"/>
</dbReference>
<keyword evidence="8" id="KW-1185">Reference proteome</keyword>
<keyword evidence="3" id="KW-0560">Oxidoreductase</keyword>
<dbReference type="CDD" id="cd00207">
    <property type="entry name" value="fer2"/>
    <property type="match status" value="1"/>
</dbReference>
<dbReference type="Proteomes" id="UP000634668">
    <property type="component" value="Unassembled WGS sequence"/>
</dbReference>
<dbReference type="Pfam" id="PF00111">
    <property type="entry name" value="Fer2"/>
    <property type="match status" value="1"/>
</dbReference>
<dbReference type="Gene3D" id="1.10.150.120">
    <property type="entry name" value="[2Fe-2S]-binding domain"/>
    <property type="match status" value="1"/>
</dbReference>
<dbReference type="AlphaFoldDB" id="A0A918J405"/>
<dbReference type="GO" id="GO:0016491">
    <property type="term" value="F:oxidoreductase activity"/>
    <property type="evidence" value="ECO:0007669"/>
    <property type="project" value="UniProtKB-KW"/>
</dbReference>
<evidence type="ECO:0000256" key="1">
    <source>
        <dbReference type="ARBA" id="ARBA00022714"/>
    </source>
</evidence>
<evidence type="ECO:0000259" key="6">
    <source>
        <dbReference type="PROSITE" id="PS51085"/>
    </source>
</evidence>
<dbReference type="SUPFAM" id="SSF54292">
    <property type="entry name" value="2Fe-2S ferredoxin-like"/>
    <property type="match status" value="1"/>
</dbReference>
<evidence type="ECO:0000256" key="2">
    <source>
        <dbReference type="ARBA" id="ARBA00022723"/>
    </source>
</evidence>
<dbReference type="RefSeq" id="WP_026814247.1">
    <property type="nucleotide sequence ID" value="NZ_BMWP01000025.1"/>
</dbReference>
<feature type="domain" description="2Fe-2S ferredoxin-type" evidence="6">
    <location>
        <begin position="2"/>
        <end position="78"/>
    </location>
</feature>
<proteinExistence type="predicted"/>
<dbReference type="InterPro" id="IPR036010">
    <property type="entry name" value="2Fe-2S_ferredoxin-like_sf"/>
</dbReference>
<dbReference type="InterPro" id="IPR051452">
    <property type="entry name" value="Diverse_Oxidoreductases"/>
</dbReference>
<reference evidence="7" key="1">
    <citation type="journal article" date="2014" name="Int. J. Syst. Evol. Microbiol.">
        <title>Complete genome sequence of Corynebacterium casei LMG S-19264T (=DSM 44701T), isolated from a smear-ripened cheese.</title>
        <authorList>
            <consortium name="US DOE Joint Genome Institute (JGI-PGF)"/>
            <person name="Walter F."/>
            <person name="Albersmeier A."/>
            <person name="Kalinowski J."/>
            <person name="Ruckert C."/>
        </authorList>
    </citation>
    <scope>NUCLEOTIDE SEQUENCE</scope>
    <source>
        <strain evidence="7">KCTC 12113</strain>
    </source>
</reference>
<evidence type="ECO:0000313" key="8">
    <source>
        <dbReference type="Proteomes" id="UP000634668"/>
    </source>
</evidence>
<dbReference type="PROSITE" id="PS00197">
    <property type="entry name" value="2FE2S_FER_1"/>
    <property type="match status" value="1"/>
</dbReference>
<dbReference type="EMBL" id="BMWP01000025">
    <property type="protein sequence ID" value="GGW44226.1"/>
    <property type="molecule type" value="Genomic_DNA"/>
</dbReference>
<accession>A0A918J405</accession>
<dbReference type="InterPro" id="IPR036884">
    <property type="entry name" value="2Fe-2S-bd_dom_sf"/>
</dbReference>
<evidence type="ECO:0000256" key="3">
    <source>
        <dbReference type="ARBA" id="ARBA00023002"/>
    </source>
</evidence>
<organism evidence="7 8">
    <name type="scientific">Arenibacter certesii</name>
    <dbReference type="NCBI Taxonomy" id="228955"/>
    <lineage>
        <taxon>Bacteria</taxon>
        <taxon>Pseudomonadati</taxon>
        <taxon>Bacteroidota</taxon>
        <taxon>Flavobacteriia</taxon>
        <taxon>Flavobacteriales</taxon>
        <taxon>Flavobacteriaceae</taxon>
        <taxon>Arenibacter</taxon>
    </lineage>
</organism>
<reference evidence="7" key="2">
    <citation type="submission" date="2020-09" db="EMBL/GenBank/DDBJ databases">
        <authorList>
            <person name="Sun Q."/>
            <person name="Kim S."/>
        </authorList>
    </citation>
    <scope>NUCLEOTIDE SEQUENCE</scope>
    <source>
        <strain evidence="7">KCTC 12113</strain>
    </source>
</reference>
<dbReference type="SUPFAM" id="SSF47741">
    <property type="entry name" value="CO dehydrogenase ISP C-domain like"/>
    <property type="match status" value="1"/>
</dbReference>
<dbReference type="PROSITE" id="PS51085">
    <property type="entry name" value="2FE2S_FER_2"/>
    <property type="match status" value="1"/>
</dbReference>
<evidence type="ECO:0000313" key="7">
    <source>
        <dbReference type="EMBL" id="GGW44226.1"/>
    </source>
</evidence>
<dbReference type="GO" id="GO:0051537">
    <property type="term" value="F:2 iron, 2 sulfur cluster binding"/>
    <property type="evidence" value="ECO:0007669"/>
    <property type="project" value="UniProtKB-KW"/>
</dbReference>
<gene>
    <name evidence="7" type="ORF">GCM10007383_30790</name>
</gene>
<evidence type="ECO:0000256" key="5">
    <source>
        <dbReference type="ARBA" id="ARBA00023014"/>
    </source>
</evidence>